<reference evidence="1 2" key="1">
    <citation type="journal article" date="2014" name="Nature">
        <title>Sequential evolution of bacterial morphology by co-option of a developmental regulator.</title>
        <authorList>
            <person name="Jiang C."/>
            <person name="Brown P.J."/>
            <person name="Ducret A."/>
            <person name="Brun Y.V."/>
        </authorList>
    </citation>
    <scope>NUCLEOTIDE SEQUENCE [LARGE SCALE GENOMIC DNA]</scope>
    <source>
        <strain evidence="1 2">DSM 16100</strain>
    </source>
</reference>
<dbReference type="Gene3D" id="3.20.20.190">
    <property type="entry name" value="Phosphatidylinositol (PI) phosphodiesterase"/>
    <property type="match status" value="1"/>
</dbReference>
<dbReference type="SUPFAM" id="SSF51695">
    <property type="entry name" value="PLC-like phosphodiesterases"/>
    <property type="match status" value="1"/>
</dbReference>
<gene>
    <name evidence="1" type="ORF">ABENE_17385</name>
</gene>
<dbReference type="GO" id="GO:0006629">
    <property type="term" value="P:lipid metabolic process"/>
    <property type="evidence" value="ECO:0007669"/>
    <property type="project" value="InterPro"/>
</dbReference>
<proteinExistence type="predicted"/>
<dbReference type="InterPro" id="IPR017946">
    <property type="entry name" value="PLC-like_Pdiesterase_TIM-brl"/>
</dbReference>
<dbReference type="InterPro" id="IPR032075">
    <property type="entry name" value="PI-PLC-C1"/>
</dbReference>
<organism evidence="1 2">
    <name type="scientific">Asticcacaulis benevestitus DSM 16100 = ATCC BAA-896</name>
    <dbReference type="NCBI Taxonomy" id="1121022"/>
    <lineage>
        <taxon>Bacteria</taxon>
        <taxon>Pseudomonadati</taxon>
        <taxon>Pseudomonadota</taxon>
        <taxon>Alphaproteobacteria</taxon>
        <taxon>Caulobacterales</taxon>
        <taxon>Caulobacteraceae</taxon>
        <taxon>Asticcacaulis</taxon>
    </lineage>
</organism>
<accession>V4NZH7</accession>
<sequence>MALGLRQFELDVGADPTGGLYAKPYDQARPEIQALMAAPGAKVLHFPNFDTDTHCLTFRTCLAIFDRWSKAHPDHDPIVILVNSSDFPKTLGQLPHDANFDASTINELDADIAAVIGSERVITPDMVRGKFPTLRDAVLAGNWPDIAHVRGHFLFVLDGNTNHEALYREGHPSLSGRLMFGFYDASEPEAAIFNIQDPVNEQGHIRDLVQKGFIVRTRADADTEEARVHDDSRMRAALASGAQLISTDYYAGVPDPLALNYTADFQGPYFRCNPVVAHCAPQPQIDNN</sequence>
<dbReference type="CDD" id="cd08589">
    <property type="entry name" value="PI-PLCc_SaPLC1_like"/>
    <property type="match status" value="1"/>
</dbReference>
<dbReference type="Proteomes" id="UP000017837">
    <property type="component" value="Unassembled WGS sequence"/>
</dbReference>
<protein>
    <recommendedName>
        <fullName evidence="3">Calcium-dependent phosphoinositide phospholipase C</fullName>
    </recommendedName>
</protein>
<keyword evidence="2" id="KW-1185">Reference proteome</keyword>
<dbReference type="AlphaFoldDB" id="V4NZH7"/>
<evidence type="ECO:0000313" key="2">
    <source>
        <dbReference type="Proteomes" id="UP000017837"/>
    </source>
</evidence>
<dbReference type="STRING" id="1121022.GCA_000376105_04350"/>
<comment type="caution">
    <text evidence="1">The sequence shown here is derived from an EMBL/GenBank/DDBJ whole genome shotgun (WGS) entry which is preliminary data.</text>
</comment>
<dbReference type="GO" id="GO:0008081">
    <property type="term" value="F:phosphoric diester hydrolase activity"/>
    <property type="evidence" value="ECO:0007669"/>
    <property type="project" value="InterPro"/>
</dbReference>
<dbReference type="eggNOG" id="COG0121">
    <property type="taxonomic scope" value="Bacteria"/>
</dbReference>
<dbReference type="EMBL" id="AWGB01000046">
    <property type="protein sequence ID" value="ESQ87137.1"/>
    <property type="molecule type" value="Genomic_DNA"/>
</dbReference>
<evidence type="ECO:0008006" key="3">
    <source>
        <dbReference type="Google" id="ProtNLM"/>
    </source>
</evidence>
<dbReference type="PATRIC" id="fig|1121022.4.peg.3550"/>
<dbReference type="Pfam" id="PF16670">
    <property type="entry name" value="PI-PLC-C1"/>
    <property type="match status" value="1"/>
</dbReference>
<name>V4NZH7_9CAUL</name>
<evidence type="ECO:0000313" key="1">
    <source>
        <dbReference type="EMBL" id="ESQ87137.1"/>
    </source>
</evidence>